<dbReference type="InterPro" id="IPR036770">
    <property type="entry name" value="Ankyrin_rpt-contain_sf"/>
</dbReference>
<dbReference type="OrthoDB" id="4267003at2759"/>
<feature type="region of interest" description="Disordered" evidence="1">
    <location>
        <begin position="490"/>
        <end position="513"/>
    </location>
</feature>
<dbReference type="AlphaFoldDB" id="A0A1V6RSP4"/>
<name>A0A1V6RSP4_9EURO</name>
<keyword evidence="3" id="KW-1185">Reference proteome</keyword>
<proteinExistence type="predicted"/>
<comment type="caution">
    <text evidence="2">The sequence shown here is derived from an EMBL/GenBank/DDBJ whole genome shotgun (WGS) entry which is preliminary data.</text>
</comment>
<dbReference type="SUPFAM" id="SSF48403">
    <property type="entry name" value="Ankyrin repeat"/>
    <property type="match status" value="1"/>
</dbReference>
<evidence type="ECO:0000313" key="3">
    <source>
        <dbReference type="Proteomes" id="UP000191518"/>
    </source>
</evidence>
<protein>
    <submittedName>
        <fullName evidence="2">Uncharacterized protein</fullName>
    </submittedName>
</protein>
<dbReference type="EMBL" id="MDYP01000030">
    <property type="protein sequence ID" value="OQE04795.1"/>
    <property type="molecule type" value="Genomic_DNA"/>
</dbReference>
<evidence type="ECO:0000313" key="2">
    <source>
        <dbReference type="EMBL" id="OQE04795.1"/>
    </source>
</evidence>
<dbReference type="Proteomes" id="UP000191518">
    <property type="component" value="Unassembled WGS sequence"/>
</dbReference>
<reference evidence="3" key="1">
    <citation type="journal article" date="2017" name="Nat. Microbiol.">
        <title>Global analysis of biosynthetic gene clusters reveals vast potential of secondary metabolite production in Penicillium species.</title>
        <authorList>
            <person name="Nielsen J.C."/>
            <person name="Grijseels S."/>
            <person name="Prigent S."/>
            <person name="Ji B."/>
            <person name="Dainat J."/>
            <person name="Nielsen K.F."/>
            <person name="Frisvad J.C."/>
            <person name="Workman M."/>
            <person name="Nielsen J."/>
        </authorList>
    </citation>
    <scope>NUCLEOTIDE SEQUENCE [LARGE SCALE GENOMIC DNA]</scope>
    <source>
        <strain evidence="3">IBT 29486</strain>
    </source>
</reference>
<evidence type="ECO:0000256" key="1">
    <source>
        <dbReference type="SAM" id="MobiDB-lite"/>
    </source>
</evidence>
<organism evidence="2 3">
    <name type="scientific">Penicillium vulpinum</name>
    <dbReference type="NCBI Taxonomy" id="29845"/>
    <lineage>
        <taxon>Eukaryota</taxon>
        <taxon>Fungi</taxon>
        <taxon>Dikarya</taxon>
        <taxon>Ascomycota</taxon>
        <taxon>Pezizomycotina</taxon>
        <taxon>Eurotiomycetes</taxon>
        <taxon>Eurotiomycetidae</taxon>
        <taxon>Eurotiales</taxon>
        <taxon>Aspergillaceae</taxon>
        <taxon>Penicillium</taxon>
    </lineage>
</organism>
<sequence length="588" mass="66318">MLRFDEEILDSWGPAVWGVIFDRLQSGNVKGGVLQVAWPSNIDKKTPNQQIQWATKLPLPQLPQKALEIIYDRMVGFSLGVRYMEEKKIHAMHGLVQNTGPLKTSVERWFKRPGTVEKWRELIHSYADYDDAVGHLSDCKTFPRETDNHPFKTNPAYDAAMQCSFCLEFLVHSKIVTPNGYDLSGRSWLEAGLNGPNMDLLTFIVSNADPQHLIKPRDIRETRENHILLSLVGVGAFSQFVIALNRLRQANLVPIEELRTIFHDAAMHEFCAVAPVAVAEALYQHGLNIGNVEHQYHELGGQLESSWHIAAAFNPAGARFMSWLEKFSMLNAEIRNSENMNPLMYAACFDEPAAIDWLCQKCDPMQPRLDGGPKGYALICAARSSYIHSGEIFAIILSHLPESLFSNEYGKIFGTEIAEGLASHKRKLDDGRATEPTLSVMELLAVRKMQALIRRLGNKWPGSEWHLALDAYLRNNDMTVLKHSIGTGTRLLRSGSSRDNSRTRGDWKSYPRSPQLQHTLDTLRSNSGYDVPLMYDEDMEPNPARANSIRKKRPAHITARSGGRQTLGPIRDPSNMITKNVKRRGRQS</sequence>
<accession>A0A1V6RSP4</accession>
<feature type="region of interest" description="Disordered" evidence="1">
    <location>
        <begin position="541"/>
        <end position="588"/>
    </location>
</feature>
<gene>
    <name evidence="2" type="ORF">PENVUL_c030G07061</name>
</gene>
<feature type="compositionally biased region" description="Basic and acidic residues" evidence="1">
    <location>
        <begin position="499"/>
        <end position="509"/>
    </location>
</feature>